<dbReference type="EMBL" id="JAQNDO010000001">
    <property type="protein sequence ID" value="MDC0739884.1"/>
    <property type="molecule type" value="Genomic_DNA"/>
</dbReference>
<evidence type="ECO:0000256" key="7">
    <source>
        <dbReference type="RuleBase" id="RU004466"/>
    </source>
</evidence>
<dbReference type="PROSITE" id="PS00723">
    <property type="entry name" value="POLYPRENYL_SYNTHASE_1"/>
    <property type="match status" value="1"/>
</dbReference>
<evidence type="ECO:0000256" key="5">
    <source>
        <dbReference type="ARBA" id="ARBA00022842"/>
    </source>
</evidence>
<dbReference type="Pfam" id="PF00348">
    <property type="entry name" value="polyprenyl_synt"/>
    <property type="match status" value="1"/>
</dbReference>
<name>A0ABT5EEH1_9BACT</name>
<evidence type="ECO:0000256" key="4">
    <source>
        <dbReference type="ARBA" id="ARBA00022723"/>
    </source>
</evidence>
<dbReference type="InterPro" id="IPR000092">
    <property type="entry name" value="Polyprenyl_synt"/>
</dbReference>
<dbReference type="SUPFAM" id="SSF48576">
    <property type="entry name" value="Terpenoid synthases"/>
    <property type="match status" value="1"/>
</dbReference>
<dbReference type="Proteomes" id="UP001221411">
    <property type="component" value="Unassembled WGS sequence"/>
</dbReference>
<dbReference type="InterPro" id="IPR008949">
    <property type="entry name" value="Isoprenoid_synthase_dom_sf"/>
</dbReference>
<evidence type="ECO:0000313" key="9">
    <source>
        <dbReference type="Proteomes" id="UP001221411"/>
    </source>
</evidence>
<keyword evidence="9" id="KW-1185">Reference proteome</keyword>
<gene>
    <name evidence="8" type="ORF">POL67_00915</name>
</gene>
<dbReference type="CDD" id="cd00685">
    <property type="entry name" value="Trans_IPPS_HT"/>
    <property type="match status" value="1"/>
</dbReference>
<dbReference type="PANTHER" id="PTHR43281">
    <property type="entry name" value="FARNESYL DIPHOSPHATE SYNTHASE"/>
    <property type="match status" value="1"/>
</dbReference>
<sequence length="307" mass="32173">MDDTFRMDVSSRVERALRAALDPMYAPGAPPRLAAAVYHSVFPAGARIRPQLCLRVAMACGEDVPGLADGVAAAIELMHCASLVHDDLPCFDAALTRRGQPSTHRAFGEPLAVLAGDQLITLAFEILARASASAPLRLGKLVTTVGRGVGMPYGIIAGQGWESEPSIPATLYRRAKTGALFEAAAVGGAVAAGANTEEAEAWRGFGQRIGEAYQIADDMLDVLSSAASAGKPVGRDAALGRPNAASDLGLGASTHLFEQLVDAAILSIPDCPGREDLSRWATQVVERIRRRAHVAMSQGAQAEQPEV</sequence>
<dbReference type="PROSITE" id="PS00444">
    <property type="entry name" value="POLYPRENYL_SYNTHASE_2"/>
    <property type="match status" value="1"/>
</dbReference>
<evidence type="ECO:0000256" key="1">
    <source>
        <dbReference type="ARBA" id="ARBA00001946"/>
    </source>
</evidence>
<reference evidence="8 9" key="1">
    <citation type="submission" date="2022-11" db="EMBL/GenBank/DDBJ databases">
        <title>Minimal conservation of predation-associated metabolite biosynthetic gene clusters underscores biosynthetic potential of Myxococcota including descriptions for ten novel species: Archangium lansinium sp. nov., Myxococcus landrumus sp. nov., Nannocystis bai.</title>
        <authorList>
            <person name="Ahearne A."/>
            <person name="Stevens C."/>
            <person name="Dowd S."/>
        </authorList>
    </citation>
    <scope>NUCLEOTIDE SEQUENCE [LARGE SCALE GENOMIC DNA]</scope>
    <source>
        <strain evidence="8 9">RJM3</strain>
    </source>
</reference>
<evidence type="ECO:0000256" key="2">
    <source>
        <dbReference type="ARBA" id="ARBA00006706"/>
    </source>
</evidence>
<keyword evidence="5" id="KW-0460">Magnesium</keyword>
<evidence type="ECO:0000256" key="3">
    <source>
        <dbReference type="ARBA" id="ARBA00022679"/>
    </source>
</evidence>
<dbReference type="RefSeq" id="WP_271914487.1">
    <property type="nucleotide sequence ID" value="NZ_JAQNDO010000001.1"/>
</dbReference>
<evidence type="ECO:0000256" key="6">
    <source>
        <dbReference type="ARBA" id="ARBA00023229"/>
    </source>
</evidence>
<dbReference type="PANTHER" id="PTHR43281:SF1">
    <property type="entry name" value="FARNESYL DIPHOSPHATE SYNTHASE"/>
    <property type="match status" value="1"/>
</dbReference>
<evidence type="ECO:0000313" key="8">
    <source>
        <dbReference type="EMBL" id="MDC0739884.1"/>
    </source>
</evidence>
<keyword evidence="4" id="KW-0479">Metal-binding</keyword>
<keyword evidence="6" id="KW-0414">Isoprene biosynthesis</keyword>
<keyword evidence="3 7" id="KW-0808">Transferase</keyword>
<comment type="cofactor">
    <cofactor evidence="1">
        <name>Mg(2+)</name>
        <dbReference type="ChEBI" id="CHEBI:18420"/>
    </cofactor>
</comment>
<dbReference type="Gene3D" id="1.10.600.10">
    <property type="entry name" value="Farnesyl Diphosphate Synthase"/>
    <property type="match status" value="1"/>
</dbReference>
<protein>
    <submittedName>
        <fullName evidence="8">Polyprenyl synthetase family protein</fullName>
    </submittedName>
</protein>
<comment type="caution">
    <text evidence="8">The sequence shown here is derived from an EMBL/GenBank/DDBJ whole genome shotgun (WGS) entry which is preliminary data.</text>
</comment>
<dbReference type="InterPro" id="IPR033749">
    <property type="entry name" value="Polyprenyl_synt_CS"/>
</dbReference>
<accession>A0ABT5EEH1</accession>
<proteinExistence type="inferred from homology"/>
<dbReference type="SFLD" id="SFLDS00005">
    <property type="entry name" value="Isoprenoid_Synthase_Type_I"/>
    <property type="match status" value="1"/>
</dbReference>
<comment type="similarity">
    <text evidence="2 7">Belongs to the FPP/GGPP synthase family.</text>
</comment>
<organism evidence="8 9">
    <name type="scientific">Polyangium mundeleinium</name>
    <dbReference type="NCBI Taxonomy" id="2995306"/>
    <lineage>
        <taxon>Bacteria</taxon>
        <taxon>Pseudomonadati</taxon>
        <taxon>Myxococcota</taxon>
        <taxon>Polyangia</taxon>
        <taxon>Polyangiales</taxon>
        <taxon>Polyangiaceae</taxon>
        <taxon>Polyangium</taxon>
    </lineage>
</organism>